<evidence type="ECO:0000313" key="3">
    <source>
        <dbReference type="Proteomes" id="UP000271162"/>
    </source>
</evidence>
<dbReference type="AlphaFoldDB" id="A0A0N4Y583"/>
<evidence type="ECO:0000256" key="1">
    <source>
        <dbReference type="SAM" id="MobiDB-lite"/>
    </source>
</evidence>
<feature type="region of interest" description="Disordered" evidence="1">
    <location>
        <begin position="56"/>
        <end position="76"/>
    </location>
</feature>
<reference evidence="2 3" key="2">
    <citation type="submission" date="2018-11" db="EMBL/GenBank/DDBJ databases">
        <authorList>
            <consortium name="Pathogen Informatics"/>
        </authorList>
    </citation>
    <scope>NUCLEOTIDE SEQUENCE [LARGE SCALE GENOMIC DNA]</scope>
</reference>
<organism evidence="4">
    <name type="scientific">Nippostrongylus brasiliensis</name>
    <name type="common">Rat hookworm</name>
    <dbReference type="NCBI Taxonomy" id="27835"/>
    <lineage>
        <taxon>Eukaryota</taxon>
        <taxon>Metazoa</taxon>
        <taxon>Ecdysozoa</taxon>
        <taxon>Nematoda</taxon>
        <taxon>Chromadorea</taxon>
        <taxon>Rhabditida</taxon>
        <taxon>Rhabditina</taxon>
        <taxon>Rhabditomorpha</taxon>
        <taxon>Strongyloidea</taxon>
        <taxon>Heligmosomidae</taxon>
        <taxon>Nippostrongylus</taxon>
    </lineage>
</organism>
<feature type="region of interest" description="Disordered" evidence="1">
    <location>
        <begin position="1"/>
        <end position="44"/>
    </location>
</feature>
<proteinExistence type="predicted"/>
<name>A0A0N4Y583_NIPBR</name>
<sequence length="105" mass="11560">MSEAVLKNGGEVLMGEAVSEEAQPQAGDVRAAMPTPPDTPLGDERDSLIVYIRNEASQPSQQYSQVDTPHSQTSIHYPNHIHTAYLRGSDRPRLVYGSVVINMQR</sequence>
<evidence type="ECO:0000313" key="4">
    <source>
        <dbReference type="WBParaSite" id="NBR_0001112801-mRNA-1"/>
    </source>
</evidence>
<protein>
    <submittedName>
        <fullName evidence="4">Pecanex-like protein</fullName>
    </submittedName>
</protein>
<dbReference type="WBParaSite" id="NBR_0001112801-mRNA-1">
    <property type="protein sequence ID" value="NBR_0001112801-mRNA-1"/>
    <property type="gene ID" value="NBR_0001112801"/>
</dbReference>
<gene>
    <name evidence="2" type="ORF">NBR_LOCUS11129</name>
</gene>
<keyword evidence="3" id="KW-1185">Reference proteome</keyword>
<reference evidence="4" key="1">
    <citation type="submission" date="2017-02" db="UniProtKB">
        <authorList>
            <consortium name="WormBaseParasite"/>
        </authorList>
    </citation>
    <scope>IDENTIFICATION</scope>
</reference>
<dbReference type="Proteomes" id="UP000271162">
    <property type="component" value="Unassembled WGS sequence"/>
</dbReference>
<evidence type="ECO:0000313" key="2">
    <source>
        <dbReference type="EMBL" id="VDL74718.1"/>
    </source>
</evidence>
<accession>A0A0N4Y583</accession>
<dbReference type="EMBL" id="UYSL01020463">
    <property type="protein sequence ID" value="VDL74718.1"/>
    <property type="molecule type" value="Genomic_DNA"/>
</dbReference>